<dbReference type="InterPro" id="IPR018289">
    <property type="entry name" value="MULE_transposase_dom"/>
</dbReference>
<evidence type="ECO:0000313" key="2">
    <source>
        <dbReference type="EMBL" id="EPS66978.1"/>
    </source>
</evidence>
<name>S8DUZ7_9LAMI</name>
<dbReference type="OrthoDB" id="1743623at2759"/>
<dbReference type="Pfam" id="PF10551">
    <property type="entry name" value="MULE"/>
    <property type="match status" value="1"/>
</dbReference>
<dbReference type="AlphaFoldDB" id="S8DUZ7"/>
<dbReference type="EMBL" id="AUSU01003370">
    <property type="protein sequence ID" value="EPS66978.1"/>
    <property type="molecule type" value="Genomic_DNA"/>
</dbReference>
<feature type="non-terminal residue" evidence="2">
    <location>
        <position position="1"/>
    </location>
</feature>
<sequence>DKNRLKLKCMRRGCKWMVNVVKWGNDDAWHITTSELNHKRCQKSKFNKHIKSSWLAEEYLKKFRVNPRLKAAEFKKKVEQSIGLCIPMKTAYRARTKALAMLSGTDDEQYKDLWRYCEQLKLNNPGSTIVLKLQDDGPVDKRFLRFYCCFAACKEGFKVGCRPLFGVDGCFLKGKYEGQILAAVGMDANNNIYPIAYAVVERENQETWEWFLNLVKHD</sequence>
<feature type="domain" description="MULE transposase" evidence="1">
    <location>
        <begin position="166"/>
        <end position="213"/>
    </location>
</feature>
<evidence type="ECO:0000259" key="1">
    <source>
        <dbReference type="Pfam" id="PF10551"/>
    </source>
</evidence>
<reference evidence="2 3" key="1">
    <citation type="journal article" date="2013" name="BMC Genomics">
        <title>The miniature genome of a carnivorous plant Genlisea aurea contains a low number of genes and short non-coding sequences.</title>
        <authorList>
            <person name="Leushkin E.V."/>
            <person name="Sutormin R.A."/>
            <person name="Nabieva E.R."/>
            <person name="Penin A.A."/>
            <person name="Kondrashov A.S."/>
            <person name="Logacheva M.D."/>
        </authorList>
    </citation>
    <scope>NUCLEOTIDE SEQUENCE [LARGE SCALE GENOMIC DNA]</scope>
</reference>
<dbReference type="PANTHER" id="PTHR31973:SF191">
    <property type="entry name" value="OS05G0489400 PROTEIN"/>
    <property type="match status" value="1"/>
</dbReference>
<dbReference type="PANTHER" id="PTHR31973">
    <property type="entry name" value="POLYPROTEIN, PUTATIVE-RELATED"/>
    <property type="match status" value="1"/>
</dbReference>
<organism evidence="2 3">
    <name type="scientific">Genlisea aurea</name>
    <dbReference type="NCBI Taxonomy" id="192259"/>
    <lineage>
        <taxon>Eukaryota</taxon>
        <taxon>Viridiplantae</taxon>
        <taxon>Streptophyta</taxon>
        <taxon>Embryophyta</taxon>
        <taxon>Tracheophyta</taxon>
        <taxon>Spermatophyta</taxon>
        <taxon>Magnoliopsida</taxon>
        <taxon>eudicotyledons</taxon>
        <taxon>Gunneridae</taxon>
        <taxon>Pentapetalae</taxon>
        <taxon>asterids</taxon>
        <taxon>lamiids</taxon>
        <taxon>Lamiales</taxon>
        <taxon>Lentibulariaceae</taxon>
        <taxon>Genlisea</taxon>
    </lineage>
</organism>
<keyword evidence="3" id="KW-1185">Reference proteome</keyword>
<comment type="caution">
    <text evidence="2">The sequence shown here is derived from an EMBL/GenBank/DDBJ whole genome shotgun (WGS) entry which is preliminary data.</text>
</comment>
<proteinExistence type="predicted"/>
<accession>S8DUZ7</accession>
<evidence type="ECO:0000313" key="3">
    <source>
        <dbReference type="Proteomes" id="UP000015453"/>
    </source>
</evidence>
<dbReference type="Proteomes" id="UP000015453">
    <property type="component" value="Unassembled WGS sequence"/>
</dbReference>
<protein>
    <recommendedName>
        <fullName evidence="1">MULE transposase domain-containing protein</fullName>
    </recommendedName>
</protein>
<feature type="non-terminal residue" evidence="2">
    <location>
        <position position="218"/>
    </location>
</feature>
<gene>
    <name evidence="2" type="ORF">M569_07797</name>
</gene>